<dbReference type="InterPro" id="IPR029071">
    <property type="entry name" value="Ubiquitin-like_domsf"/>
</dbReference>
<feature type="region of interest" description="Disordered" evidence="2">
    <location>
        <begin position="453"/>
        <end position="855"/>
    </location>
</feature>
<feature type="compositionally biased region" description="Polar residues" evidence="2">
    <location>
        <begin position="320"/>
        <end position="337"/>
    </location>
</feature>
<feature type="region of interest" description="Disordered" evidence="2">
    <location>
        <begin position="294"/>
        <end position="344"/>
    </location>
</feature>
<comment type="caution">
    <text evidence="4">The sequence shown here is derived from an EMBL/GenBank/DDBJ whole genome shotgun (WGS) entry which is preliminary data.</text>
</comment>
<keyword evidence="5" id="KW-1185">Reference proteome</keyword>
<feature type="compositionally biased region" description="Polar residues" evidence="2">
    <location>
        <begin position="1275"/>
        <end position="1285"/>
    </location>
</feature>
<dbReference type="Gene3D" id="1.20.1270.60">
    <property type="entry name" value="Arfaptin homology (AH) domain/BAR domain"/>
    <property type="match status" value="1"/>
</dbReference>
<name>A0A8H5F0X8_9AGAR</name>
<feature type="compositionally biased region" description="Basic and acidic residues" evidence="2">
    <location>
        <begin position="1431"/>
        <end position="1443"/>
    </location>
</feature>
<feature type="compositionally biased region" description="Polar residues" evidence="2">
    <location>
        <begin position="938"/>
        <end position="949"/>
    </location>
</feature>
<feature type="compositionally biased region" description="Basic and acidic residues" evidence="2">
    <location>
        <begin position="506"/>
        <end position="515"/>
    </location>
</feature>
<evidence type="ECO:0000259" key="3">
    <source>
        <dbReference type="PROSITE" id="PS50053"/>
    </source>
</evidence>
<feature type="compositionally biased region" description="Basic and acidic residues" evidence="2">
    <location>
        <begin position="725"/>
        <end position="747"/>
    </location>
</feature>
<feature type="region of interest" description="Disordered" evidence="2">
    <location>
        <begin position="936"/>
        <end position="1021"/>
    </location>
</feature>
<evidence type="ECO:0000256" key="2">
    <source>
        <dbReference type="SAM" id="MobiDB-lite"/>
    </source>
</evidence>
<feature type="compositionally biased region" description="Low complexity" evidence="2">
    <location>
        <begin position="219"/>
        <end position="228"/>
    </location>
</feature>
<feature type="domain" description="Ubiquitin-like" evidence="3">
    <location>
        <begin position="1603"/>
        <end position="1668"/>
    </location>
</feature>
<feature type="compositionally biased region" description="Low complexity" evidence="2">
    <location>
        <begin position="1060"/>
        <end position="1072"/>
    </location>
</feature>
<dbReference type="Gene3D" id="3.10.20.90">
    <property type="entry name" value="Phosphatidylinositol 3-kinase Catalytic Subunit, Chain A, domain 1"/>
    <property type="match status" value="1"/>
</dbReference>
<feature type="compositionally biased region" description="Low complexity" evidence="2">
    <location>
        <begin position="471"/>
        <end position="489"/>
    </location>
</feature>
<evidence type="ECO:0000256" key="1">
    <source>
        <dbReference type="SAM" id="Coils"/>
    </source>
</evidence>
<accession>A0A8H5F0X8</accession>
<proteinExistence type="predicted"/>
<feature type="compositionally biased region" description="Polar residues" evidence="2">
    <location>
        <begin position="1315"/>
        <end position="1334"/>
    </location>
</feature>
<feature type="compositionally biased region" description="Polar residues" evidence="2">
    <location>
        <begin position="792"/>
        <end position="805"/>
    </location>
</feature>
<evidence type="ECO:0000313" key="5">
    <source>
        <dbReference type="Proteomes" id="UP000567179"/>
    </source>
</evidence>
<feature type="region of interest" description="Disordered" evidence="2">
    <location>
        <begin position="1579"/>
        <end position="1601"/>
    </location>
</feature>
<gene>
    <name evidence="4" type="ORF">D9619_008759</name>
</gene>
<evidence type="ECO:0000313" key="4">
    <source>
        <dbReference type="EMBL" id="KAF5319482.1"/>
    </source>
</evidence>
<protein>
    <recommendedName>
        <fullName evidence="3">Ubiquitin-like domain-containing protein</fullName>
    </recommendedName>
</protein>
<dbReference type="PROSITE" id="PS50053">
    <property type="entry name" value="UBIQUITIN_2"/>
    <property type="match status" value="1"/>
</dbReference>
<feature type="region of interest" description="Disordered" evidence="2">
    <location>
        <begin position="184"/>
        <end position="228"/>
    </location>
</feature>
<dbReference type="CDD" id="cd16116">
    <property type="entry name" value="Ubl_Smt3_like"/>
    <property type="match status" value="1"/>
</dbReference>
<dbReference type="SUPFAM" id="SSF54236">
    <property type="entry name" value="Ubiquitin-like"/>
    <property type="match status" value="1"/>
</dbReference>
<dbReference type="InterPro" id="IPR000626">
    <property type="entry name" value="Ubiquitin-like_dom"/>
</dbReference>
<feature type="region of interest" description="Disordered" evidence="2">
    <location>
        <begin position="1046"/>
        <end position="1080"/>
    </location>
</feature>
<feature type="compositionally biased region" description="Basic residues" evidence="2">
    <location>
        <begin position="996"/>
        <end position="1006"/>
    </location>
</feature>
<reference evidence="4 5" key="1">
    <citation type="journal article" date="2020" name="ISME J.">
        <title>Uncovering the hidden diversity of litter-decomposition mechanisms in mushroom-forming fungi.</title>
        <authorList>
            <person name="Floudas D."/>
            <person name="Bentzer J."/>
            <person name="Ahren D."/>
            <person name="Johansson T."/>
            <person name="Persson P."/>
            <person name="Tunlid A."/>
        </authorList>
    </citation>
    <scope>NUCLEOTIDE SEQUENCE [LARGE SCALE GENOMIC DNA]</scope>
    <source>
        <strain evidence="4 5">CBS 101986</strain>
    </source>
</reference>
<feature type="coiled-coil region" evidence="1">
    <location>
        <begin position="230"/>
        <end position="257"/>
    </location>
</feature>
<dbReference type="OrthoDB" id="3358861at2759"/>
<dbReference type="InterPro" id="IPR027267">
    <property type="entry name" value="AH/BAR_dom_sf"/>
</dbReference>
<dbReference type="Pfam" id="PF11976">
    <property type="entry name" value="Rad60-SLD"/>
    <property type="match status" value="1"/>
</dbReference>
<organism evidence="4 5">
    <name type="scientific">Psilocybe cf. subviscida</name>
    <dbReference type="NCBI Taxonomy" id="2480587"/>
    <lineage>
        <taxon>Eukaryota</taxon>
        <taxon>Fungi</taxon>
        <taxon>Dikarya</taxon>
        <taxon>Basidiomycota</taxon>
        <taxon>Agaricomycotina</taxon>
        <taxon>Agaricomycetes</taxon>
        <taxon>Agaricomycetidae</taxon>
        <taxon>Agaricales</taxon>
        <taxon>Agaricineae</taxon>
        <taxon>Strophariaceae</taxon>
        <taxon>Psilocybe</taxon>
    </lineage>
</organism>
<sequence length="1706" mass="183222">MQSNLSGYQNLLSSRKFGAPEEHQSRSILSIGFQAIHSASTVALSSNENDISRQHTFAWMMTYRVMLLAFLNHDSRLLTNLIQQEKEYSKQVNHLLDSSCATLAALAAYAASSPPPVSHVIMELTGTLGASDAALKRYALGVDEWRETMRTLKDAEEEVGNIMRDREILVTRLIKASKSQKGGARDSLLLSPQTFPSSSSLSLSTSGQNDSPSPPPSRPLSSSYSTSSKLAAAQTELQACEAHLASKERELEQKRSAAIRDGLGIRMKAMMDCGWAWNELGKEALRTLDQLRKSSDRLPQDEQFSRSDSRTIEGSRPFSDFSSIGPSQSVSQVNSMHNAPPPVSMAAVLNTGAFGEVQHGEDEHEPELLEHAQDEPQPSLNDQQVISDSSNGSSLSKLATPTTYKIETVTYAPAVPLFISGKDAAPPVPKKAESIKSDYSSIHVPPPHAIEGYTYGYPTAAPSESKEDVISPRSTPTTSPAPTPQRRSSFTSPPIISAFHTHKLERRITEEDVRRRSLGGTSQKSDDASDREDKLLQEGKLEVVENPRFMSEARRKEIEAEKEKEHEQAQRTAEAGVSRAPEAVQRQSSGTLDTGKQKPVIVDDDVERTPGKEKKRFAFFHSGKDTTPTKGAESRPPMRRAHDSDAHLSVSDAGKSTNTSPSKGGFFGGIKNLFAPRQLPSHPEPSSPSKLQDSPVLVERNDMSDSDEESPKQVLSKRRGLFSSRTHEEKRQKGWETRTDKNLREITRAGSFNEDLERRPYQSKGVGASTVASVGLGTPSTVPNVGAGVAQRNRTSSEVGTSTAPTVPGTVQGRKLKKRGPGAAGSPGIIASDNENYFETRPPPHSTPLSVPRAPTMPKIAPTARTATGPQWLLNEHRRSSSVDGTMGNRKSWTEDENGAMIVDLGRRRVASEVGAPGVAAQATAIAADNKPLKSAIRSPQPQARQYQQPHVHMQSQQPHYHPQPQTVSAAPKAAHVVANREYASDTGAAPSAQVPRKKSLTKKKPQAPESTVSTSALPPPVPASPLLSSLGPVVAATPPARRASVKSTAASTIPPPPAAAAAAGKKVTPPTVGGATVMPAGGKHPSGTLVSEPGWATQAHTQGGALSRNTSSASAGSAAARRKQTVLGQGMGTSGENRRTASLGPATGAPVVAPTSQHTKAASGGTLIQPLGPAASLMSIVEDVARVNREGWGRDAKVQKSVGGSQVPTGMIDVVKAPPPMGRKYYEALSDQKTTAQPTVPQVPIAPPATTTSRTGMFEVTAPKSVFEQREKLVQSTTMASTTPPAQPRPQVVSQPQYHPQPVGPGKVPLRSALRTSRSPSPVITTSRAQASASPKPLPPPVDGRLPWDGDNSSTPRFTKAEKGKAPVRGPPPPPDDESGDESNYETGDEMLDAQDAVGPDGRPKFVRRSSSGRRTQNAAPPPAVNGHAVGHEQADKPREAQLSHSAASTVVGQPRSVASPVLSENQEPRRRKSVRVSLQPTFSPSPPAIEYDDEEEQKLHAPWAFTAERPIERERQPLVLQAPAPVYPQPAQTIASSHVDMWADSDEEDQEYLKAKRLLSRAAKKEKDSLSNAFTRLNTMSDEEQQQHTQDPEPKLEDSNTTINIKVVSAAGEEVFFKIKRSTKLSKLQGAYASKVGKDVNSIRFLYDGTRINDDDTPATLDMEDNVHGVNPLQTIQIDMSFQPGIGNAAGLLKPFLPTARTPI</sequence>
<dbReference type="Proteomes" id="UP000567179">
    <property type="component" value="Unassembled WGS sequence"/>
</dbReference>
<feature type="compositionally biased region" description="Low complexity" evidence="2">
    <location>
        <begin position="187"/>
        <end position="206"/>
    </location>
</feature>
<dbReference type="InterPro" id="IPR022617">
    <property type="entry name" value="Rad60/SUMO-like_dom"/>
</dbReference>
<feature type="compositionally biased region" description="Polar residues" evidence="2">
    <location>
        <begin position="1444"/>
        <end position="1453"/>
    </location>
</feature>
<feature type="compositionally biased region" description="Polar residues" evidence="2">
    <location>
        <begin position="585"/>
        <end position="594"/>
    </location>
</feature>
<feature type="region of interest" description="Disordered" evidence="2">
    <location>
        <begin position="1272"/>
        <end position="1498"/>
    </location>
</feature>
<feature type="compositionally biased region" description="Polar residues" evidence="2">
    <location>
        <begin position="376"/>
        <end position="386"/>
    </location>
</feature>
<feature type="compositionally biased region" description="Low complexity" evidence="2">
    <location>
        <begin position="953"/>
        <end position="966"/>
    </location>
</feature>
<feature type="compositionally biased region" description="Basic and acidic residues" evidence="2">
    <location>
        <begin position="294"/>
        <end position="313"/>
    </location>
</feature>
<feature type="compositionally biased region" description="Low complexity" evidence="2">
    <location>
        <begin position="387"/>
        <end position="396"/>
    </location>
</feature>
<dbReference type="PANTHER" id="PTHR10562">
    <property type="entry name" value="SMALL UBIQUITIN-RELATED MODIFIER"/>
    <property type="match status" value="1"/>
</dbReference>
<feature type="compositionally biased region" description="Basic and acidic residues" evidence="2">
    <location>
        <begin position="524"/>
        <end position="569"/>
    </location>
</feature>
<feature type="region of interest" description="Disordered" evidence="2">
    <location>
        <begin position="359"/>
        <end position="397"/>
    </location>
</feature>
<keyword evidence="1" id="KW-0175">Coiled coil</keyword>
<dbReference type="SMART" id="SM00213">
    <property type="entry name" value="UBQ"/>
    <property type="match status" value="1"/>
</dbReference>
<dbReference type="EMBL" id="JAACJJ010000029">
    <property type="protein sequence ID" value="KAF5319482.1"/>
    <property type="molecule type" value="Genomic_DNA"/>
</dbReference>
<feature type="region of interest" description="Disordered" evidence="2">
    <location>
        <begin position="1236"/>
        <end position="1257"/>
    </location>
</feature>
<feature type="region of interest" description="Disordered" evidence="2">
    <location>
        <begin position="1099"/>
        <end position="1166"/>
    </location>
</feature>
<feature type="compositionally biased region" description="Acidic residues" evidence="2">
    <location>
        <begin position="1376"/>
        <end position="1394"/>
    </location>
</feature>
<feature type="compositionally biased region" description="Basic and acidic residues" evidence="2">
    <location>
        <begin position="359"/>
        <end position="374"/>
    </location>
</feature>